<dbReference type="PROSITE" id="PS50222">
    <property type="entry name" value="EF_HAND_2"/>
    <property type="match status" value="2"/>
</dbReference>
<dbReference type="Pfam" id="PF13202">
    <property type="entry name" value="EF-hand_5"/>
    <property type="match status" value="2"/>
</dbReference>
<gene>
    <name evidence="3" type="ORF">SNAT2548_LOCUS1030</name>
</gene>
<feature type="domain" description="EF-hand" evidence="2">
    <location>
        <begin position="266"/>
        <end position="301"/>
    </location>
</feature>
<organism evidence="3 4">
    <name type="scientific">Symbiodinium natans</name>
    <dbReference type="NCBI Taxonomy" id="878477"/>
    <lineage>
        <taxon>Eukaryota</taxon>
        <taxon>Sar</taxon>
        <taxon>Alveolata</taxon>
        <taxon>Dinophyceae</taxon>
        <taxon>Suessiales</taxon>
        <taxon>Symbiodiniaceae</taxon>
        <taxon>Symbiodinium</taxon>
    </lineage>
</organism>
<accession>A0A812GPI7</accession>
<keyword evidence="1" id="KW-0106">Calcium</keyword>
<reference evidence="3" key="1">
    <citation type="submission" date="2021-02" db="EMBL/GenBank/DDBJ databases">
        <authorList>
            <person name="Dougan E. K."/>
            <person name="Rhodes N."/>
            <person name="Thang M."/>
            <person name="Chan C."/>
        </authorList>
    </citation>
    <scope>NUCLEOTIDE SEQUENCE</scope>
</reference>
<feature type="domain" description="EF-hand" evidence="2">
    <location>
        <begin position="222"/>
        <end position="250"/>
    </location>
</feature>
<dbReference type="EMBL" id="CAJNDS010000054">
    <property type="protein sequence ID" value="CAE6936090.1"/>
    <property type="molecule type" value="Genomic_DNA"/>
</dbReference>
<proteinExistence type="predicted"/>
<dbReference type="OrthoDB" id="191686at2759"/>
<name>A0A812GPI7_9DINO</name>
<comment type="caution">
    <text evidence="3">The sequence shown here is derived from an EMBL/GenBank/DDBJ whole genome shotgun (WGS) entry which is preliminary data.</text>
</comment>
<dbReference type="PROSITE" id="PS00018">
    <property type="entry name" value="EF_HAND_1"/>
    <property type="match status" value="2"/>
</dbReference>
<dbReference type="GO" id="GO:0005509">
    <property type="term" value="F:calcium ion binding"/>
    <property type="evidence" value="ECO:0007669"/>
    <property type="project" value="InterPro"/>
</dbReference>
<dbReference type="Proteomes" id="UP000604046">
    <property type="component" value="Unassembled WGS sequence"/>
</dbReference>
<dbReference type="InterPro" id="IPR011992">
    <property type="entry name" value="EF-hand-dom_pair"/>
</dbReference>
<sequence>MRDQIDVHHWTLQEGSVAVPYDLQIRKGLAPMDHFLDYYVPYTDSMFRDMRLPHSLGEAPIWDSLEKKGFIDNHRPSAEYRWGISRRPVDVWDLVRRDLLLDIREGYIVAARLLYDKSFADPTEEEPNDILMFCYLLQYLFDVSIEAINGFARVMQKLCPPFQKGELFPPLSAVHAGAVCAGLIDRASRLARGKDTQLAFEAAEFNEVVMQRLEEKFFLSPKIFEAMDQDNSGELSISEFVEGMRNIDMYKEFRHERVPEDVLRMIVADLAQRLFQEVDVNGDGTLTVEEIGVAIRRRRTEALRRQQKRQWFRKQISSIQQTVGMQKEGGSKAHENAVKEAKQEEVQARAREMKRSLEWQAEVEKIHLPDASVDLDVGVSVTLG</sequence>
<dbReference type="SMART" id="SM00054">
    <property type="entry name" value="EFh"/>
    <property type="match status" value="2"/>
</dbReference>
<dbReference type="InterPro" id="IPR002048">
    <property type="entry name" value="EF_hand_dom"/>
</dbReference>
<evidence type="ECO:0000313" key="4">
    <source>
        <dbReference type="Proteomes" id="UP000604046"/>
    </source>
</evidence>
<protein>
    <recommendedName>
        <fullName evidence="2">EF-hand domain-containing protein</fullName>
    </recommendedName>
</protein>
<evidence type="ECO:0000256" key="1">
    <source>
        <dbReference type="ARBA" id="ARBA00022837"/>
    </source>
</evidence>
<evidence type="ECO:0000259" key="2">
    <source>
        <dbReference type="PROSITE" id="PS50222"/>
    </source>
</evidence>
<dbReference type="InterPro" id="IPR018247">
    <property type="entry name" value="EF_Hand_1_Ca_BS"/>
</dbReference>
<evidence type="ECO:0000313" key="3">
    <source>
        <dbReference type="EMBL" id="CAE6936090.1"/>
    </source>
</evidence>
<dbReference type="Gene3D" id="1.10.238.10">
    <property type="entry name" value="EF-hand"/>
    <property type="match status" value="1"/>
</dbReference>
<keyword evidence="4" id="KW-1185">Reference proteome</keyword>
<dbReference type="CDD" id="cd00051">
    <property type="entry name" value="EFh"/>
    <property type="match status" value="1"/>
</dbReference>
<dbReference type="AlphaFoldDB" id="A0A812GPI7"/>
<dbReference type="SUPFAM" id="SSF47473">
    <property type="entry name" value="EF-hand"/>
    <property type="match status" value="1"/>
</dbReference>